<evidence type="ECO:0000256" key="2">
    <source>
        <dbReference type="ARBA" id="ARBA00007095"/>
    </source>
</evidence>
<gene>
    <name evidence="11" type="ORF">X777_14678</name>
</gene>
<dbReference type="GO" id="GO:0000724">
    <property type="term" value="P:double-strand break repair via homologous recombination"/>
    <property type="evidence" value="ECO:0007669"/>
    <property type="project" value="TreeGrafter"/>
</dbReference>
<dbReference type="Pfam" id="PF08423">
    <property type="entry name" value="Rad51"/>
    <property type="match status" value="1"/>
</dbReference>
<keyword evidence="6" id="KW-0238">DNA-binding</keyword>
<dbReference type="Proteomes" id="UP000053097">
    <property type="component" value="Unassembled WGS sequence"/>
</dbReference>
<organism evidence="11 12">
    <name type="scientific">Ooceraea biroi</name>
    <name type="common">Clonal raider ant</name>
    <name type="synonym">Cerapachys biroi</name>
    <dbReference type="NCBI Taxonomy" id="2015173"/>
    <lineage>
        <taxon>Eukaryota</taxon>
        <taxon>Metazoa</taxon>
        <taxon>Ecdysozoa</taxon>
        <taxon>Arthropoda</taxon>
        <taxon>Hexapoda</taxon>
        <taxon>Insecta</taxon>
        <taxon>Pterygota</taxon>
        <taxon>Neoptera</taxon>
        <taxon>Endopterygota</taxon>
        <taxon>Hymenoptera</taxon>
        <taxon>Apocrita</taxon>
        <taxon>Aculeata</taxon>
        <taxon>Formicoidea</taxon>
        <taxon>Formicidae</taxon>
        <taxon>Dorylinae</taxon>
        <taxon>Ooceraea</taxon>
    </lineage>
</organism>
<protein>
    <submittedName>
        <fullName evidence="11">DNA repair protein RAD51-like protein</fullName>
    </submittedName>
</protein>
<evidence type="ECO:0000256" key="8">
    <source>
        <dbReference type="ARBA" id="ARBA00023204"/>
    </source>
</evidence>
<dbReference type="InterPro" id="IPR013632">
    <property type="entry name" value="Rad51_C"/>
</dbReference>
<dbReference type="Gene3D" id="3.40.50.300">
    <property type="entry name" value="P-loop containing nucleotide triphosphate hydrolases"/>
    <property type="match status" value="1"/>
</dbReference>
<feature type="domain" description="RecA family profile 1" evidence="10">
    <location>
        <begin position="76"/>
        <end position="254"/>
    </location>
</feature>
<evidence type="ECO:0000256" key="7">
    <source>
        <dbReference type="ARBA" id="ARBA00023172"/>
    </source>
</evidence>
<keyword evidence="9" id="KW-0539">Nucleus</keyword>
<keyword evidence="4" id="KW-0227">DNA damage</keyword>
<dbReference type="PROSITE" id="PS50162">
    <property type="entry name" value="RECA_2"/>
    <property type="match status" value="1"/>
</dbReference>
<dbReference type="AlphaFoldDB" id="A0A026WS72"/>
<evidence type="ECO:0000256" key="4">
    <source>
        <dbReference type="ARBA" id="ARBA00022763"/>
    </source>
</evidence>
<evidence type="ECO:0000256" key="3">
    <source>
        <dbReference type="ARBA" id="ARBA00022741"/>
    </source>
</evidence>
<evidence type="ECO:0000256" key="9">
    <source>
        <dbReference type="ARBA" id="ARBA00023242"/>
    </source>
</evidence>
<dbReference type="InterPro" id="IPR047323">
    <property type="entry name" value="Rad51D_C"/>
</dbReference>
<dbReference type="PANTHER" id="PTHR46457">
    <property type="entry name" value="DNA REPAIR PROTEIN RAD51 HOMOLOG 4"/>
    <property type="match status" value="1"/>
</dbReference>
<dbReference type="GO" id="GO:0042148">
    <property type="term" value="P:DNA strand invasion"/>
    <property type="evidence" value="ECO:0007669"/>
    <property type="project" value="TreeGrafter"/>
</dbReference>
<keyword evidence="5" id="KW-0067">ATP-binding</keyword>
<evidence type="ECO:0000256" key="6">
    <source>
        <dbReference type="ARBA" id="ARBA00023125"/>
    </source>
</evidence>
<evidence type="ECO:0000313" key="11">
    <source>
        <dbReference type="EMBL" id="EZA58516.1"/>
    </source>
</evidence>
<dbReference type="CDD" id="cd19489">
    <property type="entry name" value="Rad51D"/>
    <property type="match status" value="1"/>
</dbReference>
<dbReference type="InterPro" id="IPR048943">
    <property type="entry name" value="RAD51D_N"/>
</dbReference>
<evidence type="ECO:0000256" key="5">
    <source>
        <dbReference type="ARBA" id="ARBA00022840"/>
    </source>
</evidence>
<evidence type="ECO:0000256" key="1">
    <source>
        <dbReference type="ARBA" id="ARBA00004123"/>
    </source>
</evidence>
<dbReference type="InterPro" id="IPR020588">
    <property type="entry name" value="RecA_ATP-bd"/>
</dbReference>
<keyword evidence="7" id="KW-0233">DNA recombination</keyword>
<dbReference type="GO" id="GO:0140664">
    <property type="term" value="F:ATP-dependent DNA damage sensor activity"/>
    <property type="evidence" value="ECO:0007669"/>
    <property type="project" value="InterPro"/>
</dbReference>
<dbReference type="InterPro" id="IPR027417">
    <property type="entry name" value="P-loop_NTPase"/>
</dbReference>
<dbReference type="EMBL" id="KK107119">
    <property type="protein sequence ID" value="EZA58516.1"/>
    <property type="molecule type" value="Genomic_DNA"/>
</dbReference>
<dbReference type="STRING" id="2015173.A0A026WS72"/>
<dbReference type="Pfam" id="PF21794">
    <property type="entry name" value="RAD51D_N"/>
    <property type="match status" value="1"/>
</dbReference>
<dbReference type="InterPro" id="IPR051988">
    <property type="entry name" value="HRR_RAD51_Paralog"/>
</dbReference>
<dbReference type="GO" id="GO:0000400">
    <property type="term" value="F:four-way junction DNA binding"/>
    <property type="evidence" value="ECO:0007669"/>
    <property type="project" value="TreeGrafter"/>
</dbReference>
<dbReference type="SUPFAM" id="SSF52540">
    <property type="entry name" value="P-loop containing nucleoside triphosphate hydrolases"/>
    <property type="match status" value="1"/>
</dbReference>
<dbReference type="PANTHER" id="PTHR46457:SF1">
    <property type="entry name" value="DNA REPAIR PROTEIN RAD51 HOMOLOG 4"/>
    <property type="match status" value="1"/>
</dbReference>
<sequence length="322" mass="36574">MVKLSASIHSSFSEMVTEDLRRRNVTTVVDFIATDPVKLATFTGLSHMDILQVKQHILEKFGGTKKNASELLTIEHNNIISTSIACLDELLKGGLYPGQSCEICGLSASGKTQLCLTIAANAVAKSDIVTWYLDTKRDFSRLRFEEILRARNFRQTTIEDALQRTKVYHVRSSHQMIQALRHLVSFYKTERNSVLERKRPLLVIIDSLPAVIFKVTRDTRHSDLETTYELDDLAEVCRFLTRECQAVVITVNSVTRWDSTKKDDLSILTPALGKHWARIPVTRLLLTREHGETRRIFVWKDPRFEENPSCVVSVGDAGITML</sequence>
<reference evidence="11 12" key="1">
    <citation type="journal article" date="2014" name="Curr. Biol.">
        <title>The genome of the clonal raider ant Cerapachys biroi.</title>
        <authorList>
            <person name="Oxley P.R."/>
            <person name="Ji L."/>
            <person name="Fetter-Pruneda I."/>
            <person name="McKenzie S.K."/>
            <person name="Li C."/>
            <person name="Hu H."/>
            <person name="Zhang G."/>
            <person name="Kronauer D.J."/>
        </authorList>
    </citation>
    <scope>NUCLEOTIDE SEQUENCE [LARGE SCALE GENOMIC DNA]</scope>
</reference>
<dbReference type="GO" id="GO:0033063">
    <property type="term" value="C:Rad51B-Rad51C-Rad51D-XRCC2 complex"/>
    <property type="evidence" value="ECO:0007669"/>
    <property type="project" value="TreeGrafter"/>
</dbReference>
<evidence type="ECO:0000313" key="12">
    <source>
        <dbReference type="Proteomes" id="UP000053097"/>
    </source>
</evidence>
<comment type="subcellular location">
    <subcellularLocation>
        <location evidence="1">Nucleus</location>
    </subcellularLocation>
</comment>
<dbReference type="GO" id="GO:0005524">
    <property type="term" value="F:ATP binding"/>
    <property type="evidence" value="ECO:0007669"/>
    <property type="project" value="UniProtKB-KW"/>
</dbReference>
<dbReference type="GO" id="GO:0000723">
    <property type="term" value="P:telomere maintenance"/>
    <property type="evidence" value="ECO:0007669"/>
    <property type="project" value="TreeGrafter"/>
</dbReference>
<dbReference type="GO" id="GO:0003697">
    <property type="term" value="F:single-stranded DNA binding"/>
    <property type="evidence" value="ECO:0007669"/>
    <property type="project" value="TreeGrafter"/>
</dbReference>
<keyword evidence="12" id="KW-1185">Reference proteome</keyword>
<evidence type="ECO:0000259" key="10">
    <source>
        <dbReference type="PROSITE" id="PS50162"/>
    </source>
</evidence>
<dbReference type="GO" id="GO:0005657">
    <property type="term" value="C:replication fork"/>
    <property type="evidence" value="ECO:0007669"/>
    <property type="project" value="TreeGrafter"/>
</dbReference>
<dbReference type="OMA" id="QRIHTFR"/>
<dbReference type="GO" id="GO:0007131">
    <property type="term" value="P:reciprocal meiotic recombination"/>
    <property type="evidence" value="ECO:0007669"/>
    <property type="project" value="TreeGrafter"/>
</dbReference>
<proteinExistence type="inferred from homology"/>
<comment type="similarity">
    <text evidence="2">Belongs to the RecA family. RAD51 subfamily.</text>
</comment>
<accession>A0A026WS72</accession>
<keyword evidence="3" id="KW-0547">Nucleotide-binding</keyword>
<name>A0A026WS72_OOCBI</name>
<keyword evidence="8" id="KW-0234">DNA repair</keyword>
<dbReference type="GO" id="GO:0005815">
    <property type="term" value="C:microtubule organizing center"/>
    <property type="evidence" value="ECO:0007669"/>
    <property type="project" value="TreeGrafter"/>
</dbReference>